<evidence type="ECO:0000313" key="1">
    <source>
        <dbReference type="EMBL" id="PKD18727.1"/>
    </source>
</evidence>
<evidence type="ECO:0000313" key="2">
    <source>
        <dbReference type="Proteomes" id="UP000232673"/>
    </source>
</evidence>
<protein>
    <submittedName>
        <fullName evidence="1">Uncharacterized protein</fullName>
    </submittedName>
</protein>
<keyword evidence="2" id="KW-1185">Reference proteome</keyword>
<name>A0A2N0TVF2_9FLAO</name>
<proteinExistence type="predicted"/>
<accession>A0A2N0TVF2</accession>
<organism evidence="1 2">
    <name type="scientific">Salegentibacter salinarum</name>
    <dbReference type="NCBI Taxonomy" id="447422"/>
    <lineage>
        <taxon>Bacteria</taxon>
        <taxon>Pseudomonadati</taxon>
        <taxon>Bacteroidota</taxon>
        <taxon>Flavobacteriia</taxon>
        <taxon>Flavobacteriales</taxon>
        <taxon>Flavobacteriaceae</taxon>
        <taxon>Salegentibacter</taxon>
    </lineage>
</organism>
<dbReference type="AlphaFoldDB" id="A0A2N0TVF2"/>
<reference evidence="1 2" key="1">
    <citation type="submission" date="2015-10" db="EMBL/GenBank/DDBJ databases">
        <title>Draft genome sequence of Salegentibacter salinarum KCTC 12975.</title>
        <authorList>
            <person name="Lin W."/>
            <person name="Zheng Q."/>
        </authorList>
    </citation>
    <scope>NUCLEOTIDE SEQUENCE [LARGE SCALE GENOMIC DNA]</scope>
    <source>
        <strain evidence="1 2">KCTC 12975</strain>
    </source>
</reference>
<comment type="caution">
    <text evidence="1">The sequence shown here is derived from an EMBL/GenBank/DDBJ whole genome shotgun (WGS) entry which is preliminary data.</text>
</comment>
<sequence>MISIIFYGILKERNYSNYIGDDRTEKRYTVGEIDHFQGGAKTSPFFEYSYNVGSKSYSDKFYINGELRKKKSSELKKYLNKRFYVLYVLEDPSYSKLLIEKPVIDSLLQIQTGGKKFLFKVLLLIFGIIVRI</sequence>
<dbReference type="Proteomes" id="UP000232673">
    <property type="component" value="Unassembled WGS sequence"/>
</dbReference>
<dbReference type="EMBL" id="LKTS01000021">
    <property type="protein sequence ID" value="PKD18727.1"/>
    <property type="molecule type" value="Genomic_DNA"/>
</dbReference>
<gene>
    <name evidence="1" type="ORF">APR41_17610</name>
</gene>